<dbReference type="Pfam" id="PF07831">
    <property type="entry name" value="PYNP_C"/>
    <property type="match status" value="1"/>
</dbReference>
<dbReference type="InterPro" id="IPR013466">
    <property type="entry name" value="Thymidine/AMP_Pase"/>
</dbReference>
<dbReference type="InterPro" id="IPR000053">
    <property type="entry name" value="Thymidine/pyrmidine_PPase"/>
</dbReference>
<dbReference type="InterPro" id="IPR017459">
    <property type="entry name" value="Glycosyl_Trfase_fam3_N_dom"/>
</dbReference>
<dbReference type="NCBIfam" id="NF003338">
    <property type="entry name" value="PRK04350.1"/>
    <property type="match status" value="1"/>
</dbReference>
<dbReference type="Gene3D" id="2.40.40.20">
    <property type="match status" value="1"/>
</dbReference>
<dbReference type="EMBL" id="LR131617">
    <property type="protein sequence ID" value="VDS11005.1"/>
    <property type="molecule type" value="Genomic_DNA"/>
</dbReference>
<keyword evidence="2" id="KW-0808">Transferase</keyword>
<dbReference type="InterPro" id="IPR036320">
    <property type="entry name" value="Glycosyl_Trfase_fam3_N_dom_sf"/>
</dbReference>
<dbReference type="GO" id="GO:0006206">
    <property type="term" value="P:pyrimidine nucleobase metabolic process"/>
    <property type="evidence" value="ECO:0007669"/>
    <property type="project" value="InterPro"/>
</dbReference>
<dbReference type="Gene3D" id="1.20.970.10">
    <property type="entry name" value="Transferase, Pyrimidine Nucleoside Phosphorylase, Chain C"/>
    <property type="match status" value="1"/>
</dbReference>
<dbReference type="PANTHER" id="PTHR10515:SF0">
    <property type="entry name" value="THYMIDINE PHOSPHORYLASE"/>
    <property type="match status" value="1"/>
</dbReference>
<organism evidence="4">
    <name type="scientific">uncultured Candidatus Woesearchaeota archaeon</name>
    <dbReference type="NCBI Taxonomy" id="2014372"/>
    <lineage>
        <taxon>Archaea</taxon>
        <taxon>Candidatus Woesearchaeota</taxon>
        <taxon>environmental samples</taxon>
    </lineage>
</organism>
<dbReference type="NCBIfam" id="TIGR02645">
    <property type="entry name" value="ARCH_P_rylase"/>
    <property type="match status" value="1"/>
</dbReference>
<dbReference type="Pfam" id="PF00591">
    <property type="entry name" value="Glycos_transf_3"/>
    <property type="match status" value="1"/>
</dbReference>
<keyword evidence="1" id="KW-0328">Glycosyltransferase</keyword>
<sequence>MKLIVKDMDIATGGIQVILINQKDAVKLDLHHGDRVIVKKGNKKTVAITDIAESKKAVSPGHIGLFEEVLDTLNVKQDAIVTIDLIDKPASLVSIRKKLDKKELTKEEINGIVKDIISNNLTEIELCYFISGCYTNGLSLEETGALAKAIVDSGEILNFSNGLIFDKHCIGGVPGNRTTMVVVPICVAAGLKFPKTSSRSITSPSGTADTMEVLAPVSVKLTKLKIIMKKVGGFIAWGGGMGLATADDKLIRLRHPLSLDPQGMLLASILAKKAAVKATHVLIDIPVGLEAKVVSEKKAKILKKDFTMLGKHLGMKIKVILSDGKEPIGHGIGPNLEARDVLWVLQNDIKAPSDLKRKSLYVTTLILKMAGVKRPKETARVMLESGLAYKKMQDMIRAQGGNPYIDPNKIKVGEFSYKVLAQKSGKIKYLHNKRIARIARIAGAPLDKAAGIYLNYHVGYNIKKGETVFIIYSDSKEKLKYAITELNKKPVFEIN</sequence>
<dbReference type="Pfam" id="PF02885">
    <property type="entry name" value="Glycos_trans_3N"/>
    <property type="match status" value="1"/>
</dbReference>
<name>A0A447IU19_9ARCH</name>
<accession>A0A447IU19</accession>
<reference evidence="4" key="1">
    <citation type="submission" date="2018-12" db="EMBL/GenBank/DDBJ databases">
        <authorList>
            <person name="Jaffe A."/>
        </authorList>
    </citation>
    <scope>NUCLEOTIDE SEQUENCE</scope>
</reference>
<dbReference type="InterPro" id="IPR000312">
    <property type="entry name" value="Glycosyl_Trfase_fam3"/>
</dbReference>
<dbReference type="EMBL" id="LR131599">
    <property type="protein sequence ID" value="VDS10987.1"/>
    <property type="molecule type" value="Genomic_DNA"/>
</dbReference>
<dbReference type="InterPro" id="IPR035902">
    <property type="entry name" value="Nuc_phospho_transferase"/>
</dbReference>
<dbReference type="GO" id="GO:0004645">
    <property type="term" value="F:1,4-alpha-oligoglucan phosphorylase activity"/>
    <property type="evidence" value="ECO:0007669"/>
    <property type="project" value="InterPro"/>
</dbReference>
<proteinExistence type="predicted"/>
<dbReference type="SUPFAM" id="SSF52418">
    <property type="entry name" value="Nucleoside phosphorylase/phosphoribosyltransferase catalytic domain"/>
    <property type="match status" value="1"/>
</dbReference>
<protein>
    <submittedName>
        <fullName evidence="4">AMP phosphorylase</fullName>
    </submittedName>
</protein>
<dbReference type="Gene3D" id="3.40.1030.10">
    <property type="entry name" value="Nucleoside phosphorylase/phosphoribosyltransferase catalytic domain"/>
    <property type="match status" value="1"/>
</dbReference>
<evidence type="ECO:0000313" key="4">
    <source>
        <dbReference type="EMBL" id="VDS10981.1"/>
    </source>
</evidence>
<dbReference type="AlphaFoldDB" id="A0A447IU19"/>
<dbReference type="InterPro" id="IPR036566">
    <property type="entry name" value="PYNP-like_C_sf"/>
</dbReference>
<evidence type="ECO:0000256" key="2">
    <source>
        <dbReference type="ARBA" id="ARBA00022679"/>
    </source>
</evidence>
<dbReference type="GO" id="GO:0006213">
    <property type="term" value="P:pyrimidine nucleoside metabolic process"/>
    <property type="evidence" value="ECO:0007669"/>
    <property type="project" value="InterPro"/>
</dbReference>
<dbReference type="Gene3D" id="3.90.1170.30">
    <property type="entry name" value="Pyrimidine nucleoside phosphorylase-like, C-terminal domain"/>
    <property type="match status" value="1"/>
</dbReference>
<dbReference type="EMBL" id="LR131593">
    <property type="protein sequence ID" value="VDS10981.1"/>
    <property type="molecule type" value="Genomic_DNA"/>
</dbReference>
<dbReference type="PANTHER" id="PTHR10515">
    <property type="entry name" value="THYMIDINE PHOSPHORYLASE"/>
    <property type="match status" value="1"/>
</dbReference>
<evidence type="ECO:0000256" key="1">
    <source>
        <dbReference type="ARBA" id="ARBA00022676"/>
    </source>
</evidence>
<feature type="domain" description="Pyrimidine nucleoside phosphorylase C-terminal" evidence="3">
    <location>
        <begin position="426"/>
        <end position="493"/>
    </location>
</feature>
<gene>
    <name evidence="4" type="primary">deoA</name>
</gene>
<evidence type="ECO:0000259" key="3">
    <source>
        <dbReference type="SMART" id="SM00941"/>
    </source>
</evidence>
<dbReference type="SMART" id="SM00941">
    <property type="entry name" value="PYNP_C"/>
    <property type="match status" value="1"/>
</dbReference>
<dbReference type="GO" id="GO:0016763">
    <property type="term" value="F:pentosyltransferase activity"/>
    <property type="evidence" value="ECO:0007669"/>
    <property type="project" value="InterPro"/>
</dbReference>
<dbReference type="InterPro" id="IPR013102">
    <property type="entry name" value="PYNP_C"/>
</dbReference>
<dbReference type="SUPFAM" id="SSF54680">
    <property type="entry name" value="Pyrimidine nucleoside phosphorylase C-terminal domain"/>
    <property type="match status" value="1"/>
</dbReference>
<dbReference type="GO" id="GO:0005829">
    <property type="term" value="C:cytosol"/>
    <property type="evidence" value="ECO:0007669"/>
    <property type="project" value="TreeGrafter"/>
</dbReference>
<dbReference type="SUPFAM" id="SSF47648">
    <property type="entry name" value="Nucleoside phosphorylase/phosphoribosyltransferase N-terminal domain"/>
    <property type="match status" value="1"/>
</dbReference>